<dbReference type="PANTHER" id="PTHR35901:SF1">
    <property type="entry name" value="EXONUCLEASE VAPC9"/>
    <property type="match status" value="1"/>
</dbReference>
<evidence type="ECO:0000256" key="1">
    <source>
        <dbReference type="ARBA" id="ARBA00022842"/>
    </source>
</evidence>
<feature type="domain" description="PIN" evidence="2">
    <location>
        <begin position="6"/>
        <end position="129"/>
    </location>
</feature>
<gene>
    <name evidence="3" type="ORF">H8E23_00175</name>
</gene>
<dbReference type="AlphaFoldDB" id="A0A8J6NN89"/>
<evidence type="ECO:0000313" key="3">
    <source>
        <dbReference type="EMBL" id="MBC8359801.1"/>
    </source>
</evidence>
<evidence type="ECO:0000259" key="2">
    <source>
        <dbReference type="Pfam" id="PF01850"/>
    </source>
</evidence>
<dbReference type="InterPro" id="IPR051619">
    <property type="entry name" value="TypeII_TA_RNase_PINc/VapC"/>
</dbReference>
<dbReference type="Proteomes" id="UP000603434">
    <property type="component" value="Unassembled WGS sequence"/>
</dbReference>
<name>A0A8J6NN89_9BACT</name>
<dbReference type="PANTHER" id="PTHR35901">
    <property type="entry name" value="RIBONUCLEASE VAPC3"/>
    <property type="match status" value="1"/>
</dbReference>
<dbReference type="Pfam" id="PF01850">
    <property type="entry name" value="PIN"/>
    <property type="match status" value="1"/>
</dbReference>
<organism evidence="3 4">
    <name type="scientific">Candidatus Desulfatibia profunda</name>
    <dbReference type="NCBI Taxonomy" id="2841695"/>
    <lineage>
        <taxon>Bacteria</taxon>
        <taxon>Pseudomonadati</taxon>
        <taxon>Thermodesulfobacteriota</taxon>
        <taxon>Desulfobacteria</taxon>
        <taxon>Desulfobacterales</taxon>
        <taxon>Desulfobacterales incertae sedis</taxon>
        <taxon>Candidatus Desulfatibia</taxon>
    </lineage>
</organism>
<dbReference type="EMBL" id="JACNJH010000011">
    <property type="protein sequence ID" value="MBC8359801.1"/>
    <property type="molecule type" value="Genomic_DNA"/>
</dbReference>
<sequence>MVKHFVVDNSVVMSWCFKDETNNYADIVLNRLTEATAVVPSIWPLEVVNVLLVAERQNRLSESDSIRFITLLSQLPIVVEYERPEMMMKELLALARANNLSSYDASYLDLAMRKGFPIATLDNKLIEAARRIDVPILAA</sequence>
<accession>A0A8J6NN89</accession>
<dbReference type="Gene3D" id="3.40.50.1010">
    <property type="entry name" value="5'-nuclease"/>
    <property type="match status" value="1"/>
</dbReference>
<dbReference type="InterPro" id="IPR002716">
    <property type="entry name" value="PIN_dom"/>
</dbReference>
<dbReference type="InterPro" id="IPR044153">
    <property type="entry name" value="PIN_Pae0151-like"/>
</dbReference>
<keyword evidence="1" id="KW-0460">Magnesium</keyword>
<dbReference type="InterPro" id="IPR029060">
    <property type="entry name" value="PIN-like_dom_sf"/>
</dbReference>
<reference evidence="3 4" key="1">
    <citation type="submission" date="2020-08" db="EMBL/GenBank/DDBJ databases">
        <title>Bridging the membrane lipid divide: bacteria of the FCB group superphylum have the potential to synthesize archaeal ether lipids.</title>
        <authorList>
            <person name="Villanueva L."/>
            <person name="Von Meijenfeldt F.A.B."/>
            <person name="Westbye A.B."/>
            <person name="Yadav S."/>
            <person name="Hopmans E.C."/>
            <person name="Dutilh B.E."/>
            <person name="Sinninghe Damste J.S."/>
        </authorList>
    </citation>
    <scope>NUCLEOTIDE SEQUENCE [LARGE SCALE GENOMIC DNA]</scope>
    <source>
        <strain evidence="3">NIOZ-UU30</strain>
    </source>
</reference>
<evidence type="ECO:0000313" key="4">
    <source>
        <dbReference type="Proteomes" id="UP000603434"/>
    </source>
</evidence>
<protein>
    <submittedName>
        <fullName evidence="3">Type II toxin-antitoxin system VapC family toxin</fullName>
    </submittedName>
</protein>
<comment type="caution">
    <text evidence="3">The sequence shown here is derived from an EMBL/GenBank/DDBJ whole genome shotgun (WGS) entry which is preliminary data.</text>
</comment>
<dbReference type="CDD" id="cd09873">
    <property type="entry name" value="PIN_Pae0151-like"/>
    <property type="match status" value="1"/>
</dbReference>
<dbReference type="SUPFAM" id="SSF88723">
    <property type="entry name" value="PIN domain-like"/>
    <property type="match status" value="1"/>
</dbReference>
<proteinExistence type="predicted"/>